<dbReference type="RefSeq" id="WP_258821886.1">
    <property type="nucleotide sequence ID" value="NZ_JANUHB010000002.1"/>
</dbReference>
<reference evidence="1 2" key="1">
    <citation type="submission" date="2022-08" db="EMBL/GenBank/DDBJ databases">
        <title>Reclassification of Massilia species as members of the genera Telluria, Duganella, Pseudoduganella, Mokoshia gen. nov. and Zemynaea gen. nov. using orthogonal and non-orthogonal genome-based approaches.</title>
        <authorList>
            <person name="Bowman J.P."/>
        </authorList>
    </citation>
    <scope>NUCLEOTIDE SEQUENCE [LARGE SCALE GENOMIC DNA]</scope>
    <source>
        <strain evidence="1 2">JCM 31605</strain>
    </source>
</reference>
<proteinExistence type="predicted"/>
<dbReference type="EMBL" id="JANUHB010000002">
    <property type="protein sequence ID" value="MCS0808106.1"/>
    <property type="molecule type" value="Genomic_DNA"/>
</dbReference>
<gene>
    <name evidence="1" type="ORF">NX774_09260</name>
</gene>
<evidence type="ECO:0000313" key="2">
    <source>
        <dbReference type="Proteomes" id="UP001206126"/>
    </source>
</evidence>
<evidence type="ECO:0000313" key="1">
    <source>
        <dbReference type="EMBL" id="MCS0808106.1"/>
    </source>
</evidence>
<keyword evidence="2" id="KW-1185">Reference proteome</keyword>
<sequence length="238" mass="26274">MKRLKPFETLDDAAKILNELRQERGLSAFWCADRFLANAINGDINLTILLPQKFDVAKKDGGEKYLDTPLRPSAPKGTDHFFADRPELYALSQGNSSTELKSIVSISNDGVRSVLHSVKPPMTISVSDLRISSEQLFRYIEAERPPAQAAPVRVYKKSRTNSLDAPIRMAIELAGSLETAAVFVKLRELAIKETSPFNGDVRNGILSYTDDSGEVAGLTKASLGKRLNKHSQREPKCS</sequence>
<accession>A0ABT2D9Z1</accession>
<organism evidence="1 2">
    <name type="scientific">Massilia agilis</name>
    <dbReference type="NCBI Taxonomy" id="1811226"/>
    <lineage>
        <taxon>Bacteria</taxon>
        <taxon>Pseudomonadati</taxon>
        <taxon>Pseudomonadota</taxon>
        <taxon>Betaproteobacteria</taxon>
        <taxon>Burkholderiales</taxon>
        <taxon>Oxalobacteraceae</taxon>
        <taxon>Telluria group</taxon>
        <taxon>Massilia</taxon>
    </lineage>
</organism>
<dbReference type="Proteomes" id="UP001206126">
    <property type="component" value="Unassembled WGS sequence"/>
</dbReference>
<comment type="caution">
    <text evidence="1">The sequence shown here is derived from an EMBL/GenBank/DDBJ whole genome shotgun (WGS) entry which is preliminary data.</text>
</comment>
<protein>
    <submittedName>
        <fullName evidence="1">Uncharacterized protein</fullName>
    </submittedName>
</protein>
<name>A0ABT2D9Z1_9BURK</name>